<sequence>MSILSTEQLVSILQSLITALQGETATLDAAQAQGSEELQQAAIELINNHLRASNDIPLKNDDELRAALYDRLLEEELSPLVDEFYKVRRASKSMSKALAKRRKNLQTKADKKAKKAKTQKKENKFNLFGDEEVDDPSKYKQNRMKMIQTLEQQGYDCYPHKFHVDDMAAQIPNFIEKYSYLTNDEKADVTVRIAGRIFSKRAAGNKLVFYDMIGDSAKVQLLCPLQEYESADEFYKIHSILRRGDIVGVEGTPSRSKSGELSILPKKLTLLSPCFHMLPKKDLTNQETRYRQRYLDLIMNQKPRNNLVARAKIIRFLRRFLDNRGFLEVETPMMNRIAGGAAARPFLTHHNELNIPLFMRIAPELYLKQLVVGGLDRVYEIGKNFRNEGIDLTHNPEFTSMEFYWAYADYEDLIKMSEEMLSSMVKEVCGSYKIKVAFDINQPENVTEIDFTPPFRRVNMIPELEKILEVKFPRPLEGQECNAFLIKLCKEREIECEAPHTTARLLDALVGELIEPDCINPTFICEHPQLMSPLAKWHRSDRNVTERFELMVCGKEICNAYTELNSPMVQRAMFESQEQQKAQGDDEANDIDEDFVTSLEYALPPTAGFGLGIDRVVMFLSDSYNIKEVIAFPLMKSQG</sequence>
<name>A0A7S1KQV8_9EUKA</name>
<dbReference type="PANTHER" id="PTHR42918">
    <property type="entry name" value="LYSYL-TRNA SYNTHETASE"/>
    <property type="match status" value="1"/>
</dbReference>
<gene>
    <name evidence="15" type="ORF">PCOS0759_LOCUS5774</name>
</gene>
<keyword evidence="7" id="KW-0067">ATP-binding</keyword>
<dbReference type="InterPro" id="IPR004364">
    <property type="entry name" value="Aa-tRNA-synt_II"/>
</dbReference>
<feature type="domain" description="Aminoacyl-transfer RNA synthetases class-II family profile" evidence="14">
    <location>
        <begin position="310"/>
        <end position="633"/>
    </location>
</feature>
<keyword evidence="8" id="KW-0648">Protein biosynthesis</keyword>
<dbReference type="CDD" id="cd00775">
    <property type="entry name" value="LysRS_core"/>
    <property type="match status" value="1"/>
</dbReference>
<dbReference type="EC" id="6.1.1.6" evidence="3 12"/>
<comment type="catalytic activity">
    <reaction evidence="11 12">
        <text>tRNA(Lys) + L-lysine + ATP = L-lysyl-tRNA(Lys) + AMP + diphosphate</text>
        <dbReference type="Rhea" id="RHEA:20792"/>
        <dbReference type="Rhea" id="RHEA-COMP:9696"/>
        <dbReference type="Rhea" id="RHEA-COMP:9697"/>
        <dbReference type="ChEBI" id="CHEBI:30616"/>
        <dbReference type="ChEBI" id="CHEBI:32551"/>
        <dbReference type="ChEBI" id="CHEBI:33019"/>
        <dbReference type="ChEBI" id="CHEBI:78442"/>
        <dbReference type="ChEBI" id="CHEBI:78529"/>
        <dbReference type="ChEBI" id="CHEBI:456215"/>
        <dbReference type="EC" id="6.1.1.6"/>
    </reaction>
</comment>
<accession>A0A7S1KQV8</accession>
<dbReference type="GO" id="GO:0005524">
    <property type="term" value="F:ATP binding"/>
    <property type="evidence" value="ECO:0007669"/>
    <property type="project" value="UniProtKB-KW"/>
</dbReference>
<dbReference type="GO" id="GO:0000049">
    <property type="term" value="F:tRNA binding"/>
    <property type="evidence" value="ECO:0007669"/>
    <property type="project" value="TreeGrafter"/>
</dbReference>
<keyword evidence="4" id="KW-0963">Cytoplasm</keyword>
<dbReference type="Pfam" id="PF01336">
    <property type="entry name" value="tRNA_anti-codon"/>
    <property type="match status" value="1"/>
</dbReference>
<evidence type="ECO:0000256" key="8">
    <source>
        <dbReference type="ARBA" id="ARBA00022917"/>
    </source>
</evidence>
<evidence type="ECO:0000313" key="15">
    <source>
        <dbReference type="EMBL" id="CAD9082534.1"/>
    </source>
</evidence>
<evidence type="ECO:0000256" key="6">
    <source>
        <dbReference type="ARBA" id="ARBA00022741"/>
    </source>
</evidence>
<dbReference type="HAMAP" id="MF_00252">
    <property type="entry name" value="Lys_tRNA_synth_class2"/>
    <property type="match status" value="1"/>
</dbReference>
<dbReference type="Gene3D" id="3.30.930.10">
    <property type="entry name" value="Bira Bifunctional Protein, Domain 2"/>
    <property type="match status" value="1"/>
</dbReference>
<dbReference type="FunFam" id="2.40.50.140:FF:000050">
    <property type="entry name" value="Lysine--tRNA ligase"/>
    <property type="match status" value="1"/>
</dbReference>
<dbReference type="InterPro" id="IPR044136">
    <property type="entry name" value="Lys-tRNA-ligase_II_N"/>
</dbReference>
<evidence type="ECO:0000256" key="5">
    <source>
        <dbReference type="ARBA" id="ARBA00022598"/>
    </source>
</evidence>
<dbReference type="FunFam" id="3.30.930.10:FF:000238">
    <property type="entry name" value="Lysine--tRNA ligase"/>
    <property type="match status" value="1"/>
</dbReference>
<dbReference type="Gene3D" id="2.40.50.140">
    <property type="entry name" value="Nucleic acid-binding proteins"/>
    <property type="match status" value="1"/>
</dbReference>
<evidence type="ECO:0000256" key="9">
    <source>
        <dbReference type="ARBA" id="ARBA00023146"/>
    </source>
</evidence>
<organism evidence="15">
    <name type="scientific">Percolomonas cosmopolitus</name>
    <dbReference type="NCBI Taxonomy" id="63605"/>
    <lineage>
        <taxon>Eukaryota</taxon>
        <taxon>Discoba</taxon>
        <taxon>Heterolobosea</taxon>
        <taxon>Tetramitia</taxon>
        <taxon>Eutetramitia</taxon>
        <taxon>Percolomonadidae</taxon>
        <taxon>Percolomonas</taxon>
    </lineage>
</organism>
<dbReference type="PROSITE" id="PS50862">
    <property type="entry name" value="AA_TRNA_LIGASE_II"/>
    <property type="match status" value="1"/>
</dbReference>
<dbReference type="InterPro" id="IPR018149">
    <property type="entry name" value="Lys-tRNA-synth_II_C"/>
</dbReference>
<evidence type="ECO:0000256" key="3">
    <source>
        <dbReference type="ARBA" id="ARBA00013166"/>
    </source>
</evidence>
<dbReference type="PIRSF" id="PIRSF039101">
    <property type="entry name" value="LysRS2"/>
    <property type="match status" value="1"/>
</dbReference>
<dbReference type="Pfam" id="PF00152">
    <property type="entry name" value="tRNA-synt_2"/>
    <property type="match status" value="1"/>
</dbReference>
<evidence type="ECO:0000256" key="11">
    <source>
        <dbReference type="ARBA" id="ARBA00048573"/>
    </source>
</evidence>
<comment type="similarity">
    <text evidence="2">Belongs to the class-II aminoacyl-tRNA synthetase family.</text>
</comment>
<feature type="region of interest" description="Disordered" evidence="13">
    <location>
        <begin position="101"/>
        <end position="120"/>
    </location>
</feature>
<dbReference type="GO" id="GO:0005829">
    <property type="term" value="C:cytosol"/>
    <property type="evidence" value="ECO:0007669"/>
    <property type="project" value="TreeGrafter"/>
</dbReference>
<protein>
    <recommendedName>
        <fullName evidence="3 12">Lysine--tRNA ligase</fullName>
        <ecNumber evidence="3 12">6.1.1.6</ecNumber>
    </recommendedName>
    <alternativeName>
        <fullName evidence="10 12">Lysyl-tRNA synthetase</fullName>
    </alternativeName>
</protein>
<keyword evidence="5" id="KW-0436">Ligase</keyword>
<evidence type="ECO:0000256" key="10">
    <source>
        <dbReference type="ARBA" id="ARBA00030563"/>
    </source>
</evidence>
<dbReference type="InterPro" id="IPR006195">
    <property type="entry name" value="aa-tRNA-synth_II"/>
</dbReference>
<dbReference type="InterPro" id="IPR012340">
    <property type="entry name" value="NA-bd_OB-fold"/>
</dbReference>
<comment type="subcellular location">
    <subcellularLocation>
        <location evidence="1">Cytoplasm</location>
    </subcellularLocation>
</comment>
<proteinExistence type="inferred from homology"/>
<dbReference type="InterPro" id="IPR002313">
    <property type="entry name" value="Lys-tRNA-ligase_II"/>
</dbReference>
<dbReference type="NCBIfam" id="NF001756">
    <property type="entry name" value="PRK00484.1"/>
    <property type="match status" value="1"/>
</dbReference>
<dbReference type="InterPro" id="IPR034762">
    <property type="entry name" value="Lys-tRNA-ligase_II_bac/euk"/>
</dbReference>
<dbReference type="AlphaFoldDB" id="A0A7S1KQV8"/>
<evidence type="ECO:0000256" key="4">
    <source>
        <dbReference type="ARBA" id="ARBA00022490"/>
    </source>
</evidence>
<dbReference type="NCBIfam" id="TIGR00499">
    <property type="entry name" value="lysS_bact"/>
    <property type="match status" value="1"/>
</dbReference>
<evidence type="ECO:0000256" key="13">
    <source>
        <dbReference type="SAM" id="MobiDB-lite"/>
    </source>
</evidence>
<evidence type="ECO:0000256" key="2">
    <source>
        <dbReference type="ARBA" id="ARBA00008226"/>
    </source>
</evidence>
<dbReference type="PRINTS" id="PR00982">
    <property type="entry name" value="TRNASYNTHLYS"/>
</dbReference>
<reference evidence="15" key="1">
    <citation type="submission" date="2021-01" db="EMBL/GenBank/DDBJ databases">
        <authorList>
            <person name="Corre E."/>
            <person name="Pelletier E."/>
            <person name="Niang G."/>
            <person name="Scheremetjew M."/>
            <person name="Finn R."/>
            <person name="Kale V."/>
            <person name="Holt S."/>
            <person name="Cochrane G."/>
            <person name="Meng A."/>
            <person name="Brown T."/>
            <person name="Cohen L."/>
        </authorList>
    </citation>
    <scope>NUCLEOTIDE SEQUENCE</scope>
    <source>
        <strain evidence="15">WS</strain>
    </source>
</reference>
<dbReference type="InterPro" id="IPR004365">
    <property type="entry name" value="NA-bd_OB_tRNA"/>
</dbReference>
<keyword evidence="6" id="KW-0547">Nucleotide-binding</keyword>
<evidence type="ECO:0000256" key="12">
    <source>
        <dbReference type="RuleBase" id="RU003748"/>
    </source>
</evidence>
<dbReference type="GO" id="GO:0004824">
    <property type="term" value="F:lysine-tRNA ligase activity"/>
    <property type="evidence" value="ECO:0007669"/>
    <property type="project" value="UniProtKB-EC"/>
</dbReference>
<feature type="compositionally biased region" description="Basic residues" evidence="13">
    <location>
        <begin position="101"/>
        <end position="118"/>
    </location>
</feature>
<dbReference type="GO" id="GO:0006430">
    <property type="term" value="P:lysyl-tRNA aminoacylation"/>
    <property type="evidence" value="ECO:0007669"/>
    <property type="project" value="InterPro"/>
</dbReference>
<dbReference type="PANTHER" id="PTHR42918:SF9">
    <property type="entry name" value="LYSINE--TRNA LIGASE"/>
    <property type="match status" value="1"/>
</dbReference>
<dbReference type="CDD" id="cd04322">
    <property type="entry name" value="LysRS_N"/>
    <property type="match status" value="1"/>
</dbReference>
<evidence type="ECO:0000259" key="14">
    <source>
        <dbReference type="PROSITE" id="PS50862"/>
    </source>
</evidence>
<evidence type="ECO:0000256" key="1">
    <source>
        <dbReference type="ARBA" id="ARBA00004496"/>
    </source>
</evidence>
<dbReference type="InterPro" id="IPR045864">
    <property type="entry name" value="aa-tRNA-synth_II/BPL/LPL"/>
</dbReference>
<keyword evidence="9" id="KW-0030">Aminoacyl-tRNA synthetase</keyword>
<dbReference type="SUPFAM" id="SSF50249">
    <property type="entry name" value="Nucleic acid-binding proteins"/>
    <property type="match status" value="1"/>
</dbReference>
<dbReference type="EMBL" id="HBGD01006900">
    <property type="protein sequence ID" value="CAD9082534.1"/>
    <property type="molecule type" value="Transcribed_RNA"/>
</dbReference>
<evidence type="ECO:0000256" key="7">
    <source>
        <dbReference type="ARBA" id="ARBA00022840"/>
    </source>
</evidence>
<dbReference type="SUPFAM" id="SSF55681">
    <property type="entry name" value="Class II aaRS and biotin synthetases"/>
    <property type="match status" value="1"/>
</dbReference>